<evidence type="ECO:0000259" key="7">
    <source>
        <dbReference type="PROSITE" id="PS50118"/>
    </source>
</evidence>
<dbReference type="PANTHER" id="PTHR45789">
    <property type="entry name" value="FI18025P1"/>
    <property type="match status" value="1"/>
</dbReference>
<dbReference type="InParanoid" id="A0A5K4FDJ3"/>
<dbReference type="GO" id="GO:0000978">
    <property type="term" value="F:RNA polymerase II cis-regulatory region sequence-specific DNA binding"/>
    <property type="evidence" value="ECO:0007669"/>
    <property type="project" value="TreeGrafter"/>
</dbReference>
<dbReference type="InterPro" id="IPR036910">
    <property type="entry name" value="HMG_box_dom_sf"/>
</dbReference>
<feature type="region of interest" description="Disordered" evidence="6">
    <location>
        <begin position="826"/>
        <end position="856"/>
    </location>
</feature>
<feature type="compositionally biased region" description="Low complexity" evidence="6">
    <location>
        <begin position="826"/>
        <end position="837"/>
    </location>
</feature>
<dbReference type="Proteomes" id="UP000008854">
    <property type="component" value="Unassembled WGS sequence"/>
</dbReference>
<keyword evidence="1" id="KW-0805">Transcription regulation</keyword>
<dbReference type="CDD" id="cd22042">
    <property type="entry name" value="HMG-box_EGL13-like"/>
    <property type="match status" value="1"/>
</dbReference>
<dbReference type="AlphaFoldDB" id="A0A5K4FDJ3"/>
<dbReference type="FunFam" id="1.10.30.10:FF:000003">
    <property type="entry name" value="Putative transcription factor SOX-6"/>
    <property type="match status" value="1"/>
</dbReference>
<keyword evidence="2 5" id="KW-0238">DNA-binding</keyword>
<evidence type="ECO:0000256" key="6">
    <source>
        <dbReference type="SAM" id="MobiDB-lite"/>
    </source>
</evidence>
<dbReference type="InterPro" id="IPR009071">
    <property type="entry name" value="HMG_box_dom"/>
</dbReference>
<evidence type="ECO:0000256" key="1">
    <source>
        <dbReference type="ARBA" id="ARBA00023015"/>
    </source>
</evidence>
<evidence type="ECO:0000256" key="3">
    <source>
        <dbReference type="ARBA" id="ARBA00023163"/>
    </source>
</evidence>
<keyword evidence="8" id="KW-1185">Reference proteome</keyword>
<dbReference type="PROSITE" id="PS50118">
    <property type="entry name" value="HMG_BOX_2"/>
    <property type="match status" value="1"/>
</dbReference>
<evidence type="ECO:0000256" key="5">
    <source>
        <dbReference type="PROSITE-ProRule" id="PRU00267"/>
    </source>
</evidence>
<feature type="compositionally biased region" description="Basic and acidic residues" evidence="6">
    <location>
        <begin position="1037"/>
        <end position="1048"/>
    </location>
</feature>
<evidence type="ECO:0000313" key="9">
    <source>
        <dbReference type="WBParaSite" id="Smp_345310.1"/>
    </source>
</evidence>
<feature type="region of interest" description="Disordered" evidence="6">
    <location>
        <begin position="698"/>
        <end position="735"/>
    </location>
</feature>
<dbReference type="GO" id="GO:0045165">
    <property type="term" value="P:cell fate commitment"/>
    <property type="evidence" value="ECO:0007669"/>
    <property type="project" value="TreeGrafter"/>
</dbReference>
<feature type="domain" description="HMG box" evidence="7">
    <location>
        <begin position="855"/>
        <end position="923"/>
    </location>
</feature>
<feature type="compositionally biased region" description="Acidic residues" evidence="6">
    <location>
        <begin position="797"/>
        <end position="813"/>
    </location>
</feature>
<evidence type="ECO:0000256" key="2">
    <source>
        <dbReference type="ARBA" id="ARBA00023125"/>
    </source>
</evidence>
<dbReference type="GO" id="GO:0000981">
    <property type="term" value="F:DNA-binding transcription factor activity, RNA polymerase II-specific"/>
    <property type="evidence" value="ECO:0007669"/>
    <property type="project" value="TreeGrafter"/>
</dbReference>
<dbReference type="SMART" id="SM00398">
    <property type="entry name" value="HMG"/>
    <property type="match status" value="1"/>
</dbReference>
<dbReference type="Pfam" id="PF00505">
    <property type="entry name" value="HMG_box"/>
    <property type="match status" value="1"/>
</dbReference>
<dbReference type="GO" id="GO:0005634">
    <property type="term" value="C:nucleus"/>
    <property type="evidence" value="ECO:0007669"/>
    <property type="project" value="UniProtKB-UniRule"/>
</dbReference>
<proteinExistence type="predicted"/>
<feature type="region of interest" description="Disordered" evidence="6">
    <location>
        <begin position="341"/>
        <end position="368"/>
    </location>
</feature>
<evidence type="ECO:0000313" key="8">
    <source>
        <dbReference type="Proteomes" id="UP000008854"/>
    </source>
</evidence>
<keyword evidence="4 5" id="KW-0539">Nucleus</keyword>
<organism evidence="8 9">
    <name type="scientific">Schistosoma mansoni</name>
    <name type="common">Blood fluke</name>
    <dbReference type="NCBI Taxonomy" id="6183"/>
    <lineage>
        <taxon>Eukaryota</taxon>
        <taxon>Metazoa</taxon>
        <taxon>Spiralia</taxon>
        <taxon>Lophotrochozoa</taxon>
        <taxon>Platyhelminthes</taxon>
        <taxon>Trematoda</taxon>
        <taxon>Digenea</taxon>
        <taxon>Strigeidida</taxon>
        <taxon>Schistosomatoidea</taxon>
        <taxon>Schistosomatidae</taxon>
        <taxon>Schistosoma</taxon>
    </lineage>
</organism>
<protein>
    <submittedName>
        <fullName evidence="9">HMG box domain-containing protein</fullName>
    </submittedName>
</protein>
<reference evidence="9" key="2">
    <citation type="submission" date="2019-11" db="UniProtKB">
        <authorList>
            <consortium name="WormBaseParasite"/>
        </authorList>
    </citation>
    <scope>IDENTIFICATION</scope>
    <source>
        <strain evidence="9">Puerto Rican</strain>
    </source>
</reference>
<evidence type="ECO:0000256" key="4">
    <source>
        <dbReference type="ARBA" id="ARBA00023242"/>
    </source>
</evidence>
<feature type="compositionally biased region" description="Basic and acidic residues" evidence="6">
    <location>
        <begin position="701"/>
        <end position="714"/>
    </location>
</feature>
<dbReference type="STRING" id="6183.A0A5K4FDJ3"/>
<dbReference type="PANTHER" id="PTHR45789:SF2">
    <property type="entry name" value="FI18025P1"/>
    <property type="match status" value="1"/>
</dbReference>
<accession>A0A5K4FDJ3</accession>
<dbReference type="Gene3D" id="1.10.30.10">
    <property type="entry name" value="High mobility group box domain"/>
    <property type="match status" value="1"/>
</dbReference>
<dbReference type="WBParaSite" id="Smp_345310.1">
    <property type="protein sequence ID" value="Smp_345310.1"/>
    <property type="gene ID" value="Smp_345310"/>
</dbReference>
<name>A0A5K4FDJ3_SCHMA</name>
<feature type="DNA-binding region" description="HMG box" evidence="5">
    <location>
        <begin position="855"/>
        <end position="923"/>
    </location>
</feature>
<sequence>MKADPSYIDLLSPCPIYPNPMLAFSSNIPNSGNLFLSDIYKDLKPLTCNGVTITTTTTTATVATTATTTTTTPTPNCTSILGELSTPSTYTSNFSSIYCTSSNSSFISPTVTSATTLTLNDTSSTIMTKIFDLLETICRSKHLSFEEKLKILMNIAEYVIKFYEYLTHSDTTYTFSQDHETPLNLTQPKMLNKETNNNVSSSESSSFLYHFNQQNSPDQSIKSSKQSFLSSTPDSNISINLINQIPQSIPWLQKSDPLSNGLTCTSNGNTDVTLSESNLTSSFNWLSLFSDGKELPNWLLEQIIPTSEKMKIHSISQSNDVITETMLNYLKFYYSKLSTHESPYDPHHQPHPPPPPHHHHQNHHLSQQQIQLENEYLTQMKKFIKLSNQEYTTNNKLLINNDDNHQLLRNDIDPIDKKSIIQKSLISNTINQLHEIIDQTKCIFSKDQTIPVTMTTQTSENMISDNISLNGSIFNKNDGDNQSLSTYLSSSSSVSAGASAAAAAAAAAVAASAVLGLSSSMEYQHSNQANTTTNNSSSFVSFNEKLKSISETNNNQYGFPIQSIYNNNHNNPGGILLMDTKLSTIQPPINNITSLVSNHSKLIEKDDPLLNDDPNHNNHSNISLSNGITYHQSIFYNPTINTTNNDHVSNNDPFYLTQNSNELCNQHITSLSKLTNYNLTNISDPINVNLNLINTVLPSNDPDHHPQHHQDHQHPRTNPNTTSTTNINEDNDSLNENDEIFNHKLSISTTYNDIDNHEKHYHYSINQYPYTNQSIKKKNLEQLKRLKTSYYHRNENIEGEEEQEGEDEEEGEGNEFDYEIIQKTQSIQQYQTQMKSQRTTKSNLDQRNDKSSSHIKRPMNAFMIWARDERRKILKACPDMHNSSISKFLGAKWKSMSAEVKQPYYEEQARLSRQHMEEHPAYRYRPRPKRTCIVDGRKLRISEYKELMRSRGDSTRRQWISSTDEQAQKIVEDILDNTLSSIPQLSPSLSSINGYDGESISSNKNDNITQTISVMYSEQSTINRNGPIAEKEEEEGEEKRREKIKQENESMQPKTVSNGETDHVAMAANEEREEKQKEGQSSIETCAIEFDNDKDNNNMCLNNSSIYHNGSSSLCNQSIHETIIE</sequence>
<reference evidence="8" key="1">
    <citation type="journal article" date="2012" name="PLoS Negl. Trop. Dis.">
        <title>A systematically improved high quality genome and transcriptome of the human blood fluke Schistosoma mansoni.</title>
        <authorList>
            <person name="Protasio A.V."/>
            <person name="Tsai I.J."/>
            <person name="Babbage A."/>
            <person name="Nichol S."/>
            <person name="Hunt M."/>
            <person name="Aslett M.A."/>
            <person name="De Silva N."/>
            <person name="Velarde G.S."/>
            <person name="Anderson T.J."/>
            <person name="Clark R.C."/>
            <person name="Davidson C."/>
            <person name="Dillon G.P."/>
            <person name="Holroyd N.E."/>
            <person name="LoVerde P.T."/>
            <person name="Lloyd C."/>
            <person name="McQuillan J."/>
            <person name="Oliveira G."/>
            <person name="Otto T.D."/>
            <person name="Parker-Manuel S.J."/>
            <person name="Quail M.A."/>
            <person name="Wilson R.A."/>
            <person name="Zerlotini A."/>
            <person name="Dunne D.W."/>
            <person name="Berriman M."/>
        </authorList>
    </citation>
    <scope>NUCLEOTIDE SEQUENCE [LARGE SCALE GENOMIC DNA]</scope>
    <source>
        <strain evidence="8">Puerto Rican</strain>
    </source>
</reference>
<feature type="region of interest" description="Disordered" evidence="6">
    <location>
        <begin position="793"/>
        <end position="813"/>
    </location>
</feature>
<feature type="region of interest" description="Disordered" evidence="6">
    <location>
        <begin position="1023"/>
        <end position="1061"/>
    </location>
</feature>
<keyword evidence="3" id="KW-0804">Transcription</keyword>
<feature type="compositionally biased region" description="Polar residues" evidence="6">
    <location>
        <begin position="1050"/>
        <end position="1059"/>
    </location>
</feature>
<feature type="compositionally biased region" description="Low complexity" evidence="6">
    <location>
        <begin position="717"/>
        <end position="728"/>
    </location>
</feature>
<dbReference type="InterPro" id="IPR051356">
    <property type="entry name" value="SOX/SOX-like_TF"/>
</dbReference>
<dbReference type="SUPFAM" id="SSF47095">
    <property type="entry name" value="HMG-box"/>
    <property type="match status" value="1"/>
</dbReference>